<name>A0AAE0LF44_9CHLO</name>
<sequence length="294" mass="32476">MVRCALLVPQCPSCAVPNIQPSIRKAKTKDYPKVHQEKLTLTHIWNVIRPLLAVQFGESGRMCELAMESKHFRDKTFEIFCAHSHARVCEKFGQICVLGGPRVEGDRTRWQRKLTELLDLEDEYALRVYLGVCYYAANEDIIDLMLEIRTDPTVLGKVQKREKGSARENLLWHTSIPASSATVTASTPTCTDASILAGTVSTPVCTDVSSSAEAASFSAVELHSSEHCILENCNVEDRSETLAGSPINDLPSGALDPWEELMVSVCTEALLMDDLSTTSSEEFSLEELGELPEL</sequence>
<protein>
    <submittedName>
        <fullName evidence="1">Uncharacterized protein</fullName>
    </submittedName>
</protein>
<organism evidence="1 2">
    <name type="scientific">Cymbomonas tetramitiformis</name>
    <dbReference type="NCBI Taxonomy" id="36881"/>
    <lineage>
        <taxon>Eukaryota</taxon>
        <taxon>Viridiplantae</taxon>
        <taxon>Chlorophyta</taxon>
        <taxon>Pyramimonadophyceae</taxon>
        <taxon>Pyramimonadales</taxon>
        <taxon>Pyramimonadaceae</taxon>
        <taxon>Cymbomonas</taxon>
    </lineage>
</organism>
<proteinExistence type="predicted"/>
<dbReference type="EMBL" id="LGRX02003291">
    <property type="protein sequence ID" value="KAK3282469.1"/>
    <property type="molecule type" value="Genomic_DNA"/>
</dbReference>
<keyword evidence="2" id="KW-1185">Reference proteome</keyword>
<evidence type="ECO:0000313" key="2">
    <source>
        <dbReference type="Proteomes" id="UP001190700"/>
    </source>
</evidence>
<evidence type="ECO:0000313" key="1">
    <source>
        <dbReference type="EMBL" id="KAK3282469.1"/>
    </source>
</evidence>
<dbReference type="Proteomes" id="UP001190700">
    <property type="component" value="Unassembled WGS sequence"/>
</dbReference>
<reference evidence="1 2" key="1">
    <citation type="journal article" date="2015" name="Genome Biol. Evol.">
        <title>Comparative Genomics of a Bacterivorous Green Alga Reveals Evolutionary Causalities and Consequences of Phago-Mixotrophic Mode of Nutrition.</title>
        <authorList>
            <person name="Burns J.A."/>
            <person name="Paasch A."/>
            <person name="Narechania A."/>
            <person name="Kim E."/>
        </authorList>
    </citation>
    <scope>NUCLEOTIDE SEQUENCE [LARGE SCALE GENOMIC DNA]</scope>
    <source>
        <strain evidence="1 2">PLY_AMNH</strain>
    </source>
</reference>
<gene>
    <name evidence="1" type="ORF">CYMTET_9794</name>
</gene>
<dbReference type="AlphaFoldDB" id="A0AAE0LF44"/>
<accession>A0AAE0LF44</accession>
<comment type="caution">
    <text evidence="1">The sequence shown here is derived from an EMBL/GenBank/DDBJ whole genome shotgun (WGS) entry which is preliminary data.</text>
</comment>